<accession>A0A4Y2LUS7</accession>
<sequence length="167" mass="18337">MKAKKKLILNSIETPVLSTSSTNNEGTIFPAANAHMMKIGSSADYVRSGGMRNVPVAKAVEHVYVTTAKFSSTSADEEPVYRVSAKSQSMPTDLFVTCGWNLTPPQRVGQGLFPTVLQVDLMRNLCAEFQTNIKHANDLFVDDFGEFAYLPPRERARAIIPTVLQVS</sequence>
<comment type="caution">
    <text evidence="1">The sequence shown here is derived from an EMBL/GenBank/DDBJ whole genome shotgun (WGS) entry which is preliminary data.</text>
</comment>
<proteinExistence type="predicted"/>
<evidence type="ECO:0000313" key="1">
    <source>
        <dbReference type="EMBL" id="GBN18535.1"/>
    </source>
</evidence>
<reference evidence="1 2" key="1">
    <citation type="journal article" date="2019" name="Sci. Rep.">
        <title>Orb-weaving spider Araneus ventricosus genome elucidates the spidroin gene catalogue.</title>
        <authorList>
            <person name="Kono N."/>
            <person name="Nakamura H."/>
            <person name="Ohtoshi R."/>
            <person name="Moran D.A.P."/>
            <person name="Shinohara A."/>
            <person name="Yoshida Y."/>
            <person name="Fujiwara M."/>
            <person name="Mori M."/>
            <person name="Tomita M."/>
            <person name="Arakawa K."/>
        </authorList>
    </citation>
    <scope>NUCLEOTIDE SEQUENCE [LARGE SCALE GENOMIC DNA]</scope>
</reference>
<gene>
    <name evidence="1" type="ORF">AVEN_112498_1</name>
</gene>
<organism evidence="1 2">
    <name type="scientific">Araneus ventricosus</name>
    <name type="common">Orbweaver spider</name>
    <name type="synonym">Epeira ventricosa</name>
    <dbReference type="NCBI Taxonomy" id="182803"/>
    <lineage>
        <taxon>Eukaryota</taxon>
        <taxon>Metazoa</taxon>
        <taxon>Ecdysozoa</taxon>
        <taxon>Arthropoda</taxon>
        <taxon>Chelicerata</taxon>
        <taxon>Arachnida</taxon>
        <taxon>Araneae</taxon>
        <taxon>Araneomorphae</taxon>
        <taxon>Entelegynae</taxon>
        <taxon>Araneoidea</taxon>
        <taxon>Araneidae</taxon>
        <taxon>Araneus</taxon>
    </lineage>
</organism>
<keyword evidence="2" id="KW-1185">Reference proteome</keyword>
<dbReference type="EMBL" id="BGPR01006387">
    <property type="protein sequence ID" value="GBN18535.1"/>
    <property type="molecule type" value="Genomic_DNA"/>
</dbReference>
<dbReference type="Proteomes" id="UP000499080">
    <property type="component" value="Unassembled WGS sequence"/>
</dbReference>
<evidence type="ECO:0000313" key="2">
    <source>
        <dbReference type="Proteomes" id="UP000499080"/>
    </source>
</evidence>
<name>A0A4Y2LUS7_ARAVE</name>
<dbReference type="AlphaFoldDB" id="A0A4Y2LUS7"/>
<protein>
    <submittedName>
        <fullName evidence="1">Uncharacterized protein</fullName>
    </submittedName>
</protein>